<reference evidence="5" key="1">
    <citation type="submission" date="2022-03" db="EMBL/GenBank/DDBJ databases">
        <title>Draft genome sequence of Aduncisulcus paluster, a free-living microaerophilic Fornicata.</title>
        <authorList>
            <person name="Yuyama I."/>
            <person name="Kume K."/>
            <person name="Tamura T."/>
            <person name="Inagaki Y."/>
            <person name="Hashimoto T."/>
        </authorList>
    </citation>
    <scope>NUCLEOTIDE SEQUENCE</scope>
    <source>
        <strain evidence="5">NY0171</strain>
    </source>
</reference>
<protein>
    <submittedName>
        <fullName evidence="5">Multi-domain containing protein</fullName>
    </submittedName>
</protein>
<sequence>MDSISKRHVYSPLSVRSRLLNAIKNKYGELVSLQCENMALKYFNEDTRTLMVRCPAQQTKYFKSIFQEKCAFDETTIVIHIAGSIRKAHQAICFADRKDIRKAISKGIGK</sequence>
<name>A0ABQ5KI33_9EUKA</name>
<keyword evidence="4" id="KW-0539">Nucleus</keyword>
<organism evidence="5 6">
    <name type="scientific">Aduncisulcus paluster</name>
    <dbReference type="NCBI Taxonomy" id="2918883"/>
    <lineage>
        <taxon>Eukaryota</taxon>
        <taxon>Metamonada</taxon>
        <taxon>Carpediemonas-like organisms</taxon>
        <taxon>Aduncisulcus</taxon>
    </lineage>
</organism>
<dbReference type="EMBL" id="BQXS01009951">
    <property type="protein sequence ID" value="GKT32179.1"/>
    <property type="molecule type" value="Genomic_DNA"/>
</dbReference>
<comment type="similarity">
    <text evidence="2">Belongs to the eukaryotic/archaeal RNase P protein component 2 family.</text>
</comment>
<gene>
    <name evidence="5" type="ORF">ADUPG1_006385</name>
</gene>
<comment type="subcellular location">
    <subcellularLocation>
        <location evidence="1">Nucleus</location>
    </subcellularLocation>
</comment>
<evidence type="ECO:0000256" key="1">
    <source>
        <dbReference type="ARBA" id="ARBA00004123"/>
    </source>
</evidence>
<evidence type="ECO:0000256" key="4">
    <source>
        <dbReference type="ARBA" id="ARBA00023242"/>
    </source>
</evidence>
<dbReference type="InterPro" id="IPR038085">
    <property type="entry name" value="Rnp2-like_sf"/>
</dbReference>
<evidence type="ECO:0000313" key="6">
    <source>
        <dbReference type="Proteomes" id="UP001057375"/>
    </source>
</evidence>
<evidence type="ECO:0000256" key="2">
    <source>
        <dbReference type="ARBA" id="ARBA00010800"/>
    </source>
</evidence>
<proteinExistence type="inferred from homology"/>
<keyword evidence="3" id="KW-0819">tRNA processing</keyword>
<dbReference type="Proteomes" id="UP001057375">
    <property type="component" value="Unassembled WGS sequence"/>
</dbReference>
<dbReference type="PIRSF" id="PIRSF023803">
    <property type="entry name" value="Ribonuclease_P_prd"/>
    <property type="match status" value="1"/>
</dbReference>
<dbReference type="Gene3D" id="3.30.70.3250">
    <property type="entry name" value="Ribonuclease P, Pop5 subunit"/>
    <property type="match status" value="1"/>
</dbReference>
<dbReference type="InterPro" id="IPR002759">
    <property type="entry name" value="Pop5/Rpp14/Rnp2-like"/>
</dbReference>
<evidence type="ECO:0000256" key="3">
    <source>
        <dbReference type="ARBA" id="ARBA00022694"/>
    </source>
</evidence>
<keyword evidence="6" id="KW-1185">Reference proteome</keyword>
<dbReference type="SUPFAM" id="SSF160350">
    <property type="entry name" value="Rnp2-like"/>
    <property type="match status" value="1"/>
</dbReference>
<dbReference type="InterPro" id="IPR016819">
    <property type="entry name" value="RNase_P/MRP_POP5"/>
</dbReference>
<dbReference type="Pfam" id="PF01900">
    <property type="entry name" value="RNase_P_Rpp14"/>
    <property type="match status" value="1"/>
</dbReference>
<evidence type="ECO:0000313" key="5">
    <source>
        <dbReference type="EMBL" id="GKT32179.1"/>
    </source>
</evidence>
<comment type="caution">
    <text evidence="5">The sequence shown here is derived from an EMBL/GenBank/DDBJ whole genome shotgun (WGS) entry which is preliminary data.</text>
</comment>
<accession>A0ABQ5KI33</accession>